<dbReference type="InterPro" id="IPR038220">
    <property type="entry name" value="PHOX_C_sf"/>
</dbReference>
<gene>
    <name evidence="9" type="ORF">EMPS_09515</name>
</gene>
<sequence>MIALITPTCPTPKATTETPVLISGAGPTGLFAGILLAKMNIPCRIIEREFEISPLSKALGIHARTQEILDMTDPSLLQEFMDQGFMMPNIHIYYNGKLAGEIKALPNKESHFKKVLYLIQNKTVKILADAFEKASGTKVDRGWELIDTKVVEGSSADGDSWVETTMRRAVVGTNKRAGEANQIFGTLELVEEDEEKRYEYEVVKSRYLIGADGGRSAVRHKINMPFPGRTRNVNMIIFDGILDTTIDLEKMNVINGNGHRLVAMLPLGEKDRVRIVFVKGFLEPEEFELQKSKPIIVEEFQQMLDDAVSPLQLKITKVNWLTYYRVNERRAQEYSYKGRIFLAGDAAHVHSPAGGQGMNTGLQDAYNLAWKMAMVINGTAPSTLLNSYSEERTAIGDEIIQLSSESLEGIWAGNLIQRCVRRVAVALAPIILRLVANRAPKMSMLGLRYYESSLNKSHKTQKASASDVGAIGCRARDGPLVPFLGRIDSGHNSDSESSHISNGPTDTSGKEGENRSNNSESDEGSNYDRHHSRTANNMTSDDTVRLHELMAHPGVFQILVFTGNLWKHRPAAASELVQSLEHYLAKWRSTWPSSGSLPVESNENKESLRPQFMVHVLTTVSASEAATAAQFLAARRNVVGEGKVHTDVGKMLHKRYGIDAAAAKNEGKGAIVVIRPDSHISYRVRGVGQSAWEDVHGYFESILI</sequence>
<dbReference type="SUPFAM" id="SSF51905">
    <property type="entry name" value="FAD/NAD(P)-binding domain"/>
    <property type="match status" value="1"/>
</dbReference>
<dbReference type="InterPro" id="IPR036249">
    <property type="entry name" value="Thioredoxin-like_sf"/>
</dbReference>
<dbReference type="Proteomes" id="UP000827284">
    <property type="component" value="Unassembled WGS sequence"/>
</dbReference>
<keyword evidence="10" id="KW-1185">Reference proteome</keyword>
<dbReference type="InterPro" id="IPR050641">
    <property type="entry name" value="RIFMO-like"/>
</dbReference>
<dbReference type="SUPFAM" id="SSF52833">
    <property type="entry name" value="Thioredoxin-like"/>
    <property type="match status" value="1"/>
</dbReference>
<dbReference type="Gene3D" id="3.40.30.20">
    <property type="match status" value="1"/>
</dbReference>
<evidence type="ECO:0000313" key="10">
    <source>
        <dbReference type="Proteomes" id="UP000827284"/>
    </source>
</evidence>
<feature type="domain" description="FAD-binding" evidence="7">
    <location>
        <begin position="17"/>
        <end position="402"/>
    </location>
</feature>
<evidence type="ECO:0000256" key="3">
    <source>
        <dbReference type="ARBA" id="ARBA00022630"/>
    </source>
</evidence>
<keyword evidence="4" id="KW-0274">FAD</keyword>
<dbReference type="Gene3D" id="3.30.9.10">
    <property type="entry name" value="D-Amino Acid Oxidase, subunit A, domain 2"/>
    <property type="match status" value="1"/>
</dbReference>
<reference evidence="9" key="2">
    <citation type="journal article" date="2022" name="Microbiol. Resour. Announc.">
        <title>Whole-Genome Sequence of Entomortierella parvispora E1425, a Mucoromycotan Fungus Associated with Burkholderiaceae-Related Endosymbiotic Bacteria.</title>
        <authorList>
            <person name="Herlambang A."/>
            <person name="Guo Y."/>
            <person name="Takashima Y."/>
            <person name="Narisawa K."/>
            <person name="Ohta H."/>
            <person name="Nishizawa T."/>
        </authorList>
    </citation>
    <scope>NUCLEOTIDE SEQUENCE</scope>
    <source>
        <strain evidence="9">E1425</strain>
    </source>
</reference>
<evidence type="ECO:0000259" key="7">
    <source>
        <dbReference type="Pfam" id="PF01494"/>
    </source>
</evidence>
<reference evidence="9" key="1">
    <citation type="submission" date="2021-11" db="EMBL/GenBank/DDBJ databases">
        <authorList>
            <person name="Herlambang A."/>
            <person name="Guo Y."/>
            <person name="Takashima Y."/>
            <person name="Nishizawa T."/>
        </authorList>
    </citation>
    <scope>NUCLEOTIDE SEQUENCE</scope>
    <source>
        <strain evidence="9">E1425</strain>
    </source>
</reference>
<dbReference type="PRINTS" id="PR00420">
    <property type="entry name" value="RNGMNOXGNASE"/>
</dbReference>
<accession>A0A9P3M040</accession>
<dbReference type="PANTHER" id="PTHR43004">
    <property type="entry name" value="TRK SYSTEM POTASSIUM UPTAKE PROTEIN"/>
    <property type="match status" value="1"/>
</dbReference>
<dbReference type="AlphaFoldDB" id="A0A9P3M040"/>
<dbReference type="PANTHER" id="PTHR43004:SF19">
    <property type="entry name" value="BINDING MONOOXYGENASE, PUTATIVE (JCVI)-RELATED"/>
    <property type="match status" value="1"/>
</dbReference>
<name>A0A9P3M040_9FUNG</name>
<evidence type="ECO:0000256" key="2">
    <source>
        <dbReference type="ARBA" id="ARBA00007801"/>
    </source>
</evidence>
<evidence type="ECO:0000313" key="9">
    <source>
        <dbReference type="EMBL" id="GJJ77156.1"/>
    </source>
</evidence>
<dbReference type="GO" id="GO:0016709">
    <property type="term" value="F:oxidoreductase activity, acting on paired donors, with incorporation or reduction of molecular oxygen, NAD(P)H as one donor, and incorporation of one atom of oxygen"/>
    <property type="evidence" value="ECO:0007669"/>
    <property type="project" value="UniProtKB-ARBA"/>
</dbReference>
<feature type="compositionally biased region" description="Polar residues" evidence="6">
    <location>
        <begin position="498"/>
        <end position="507"/>
    </location>
</feature>
<evidence type="ECO:0000256" key="4">
    <source>
        <dbReference type="ARBA" id="ARBA00022827"/>
    </source>
</evidence>
<proteinExistence type="inferred from homology"/>
<evidence type="ECO:0000259" key="8">
    <source>
        <dbReference type="Pfam" id="PF07976"/>
    </source>
</evidence>
<protein>
    <submittedName>
        <fullName evidence="9">Phenol 2-monooxygenase (NADPH)</fullName>
    </submittedName>
</protein>
<dbReference type="GO" id="GO:0071949">
    <property type="term" value="F:FAD binding"/>
    <property type="evidence" value="ECO:0007669"/>
    <property type="project" value="InterPro"/>
</dbReference>
<dbReference type="InterPro" id="IPR012941">
    <property type="entry name" value="Phe_hydrox_C_dim_dom"/>
</dbReference>
<dbReference type="OrthoDB" id="1716816at2759"/>
<comment type="caution">
    <text evidence="9">The sequence shown here is derived from an EMBL/GenBank/DDBJ whole genome shotgun (WGS) entry which is preliminary data.</text>
</comment>
<evidence type="ECO:0000256" key="6">
    <source>
        <dbReference type="SAM" id="MobiDB-lite"/>
    </source>
</evidence>
<keyword evidence="5" id="KW-0560">Oxidoreductase</keyword>
<evidence type="ECO:0000256" key="5">
    <source>
        <dbReference type="ARBA" id="ARBA00023002"/>
    </source>
</evidence>
<comment type="similarity">
    <text evidence="2">Belongs to the PheA/TfdB FAD monooxygenase family.</text>
</comment>
<dbReference type="InterPro" id="IPR002938">
    <property type="entry name" value="FAD-bd"/>
</dbReference>
<feature type="domain" description="Phenol hydroxylase-like C-terminal dimerisation" evidence="8">
    <location>
        <begin position="538"/>
        <end position="703"/>
    </location>
</feature>
<dbReference type="Pfam" id="PF07976">
    <property type="entry name" value="Phe_hydrox_dim"/>
    <property type="match status" value="1"/>
</dbReference>
<keyword evidence="3" id="KW-0285">Flavoprotein</keyword>
<dbReference type="Gene3D" id="3.50.50.60">
    <property type="entry name" value="FAD/NAD(P)-binding domain"/>
    <property type="match status" value="1"/>
</dbReference>
<feature type="compositionally biased region" description="Basic and acidic residues" evidence="6">
    <location>
        <begin position="488"/>
        <end position="497"/>
    </location>
</feature>
<dbReference type="InterPro" id="IPR036188">
    <property type="entry name" value="FAD/NAD-bd_sf"/>
</dbReference>
<comment type="cofactor">
    <cofactor evidence="1">
        <name>FAD</name>
        <dbReference type="ChEBI" id="CHEBI:57692"/>
    </cofactor>
</comment>
<dbReference type="Pfam" id="PF01494">
    <property type="entry name" value="FAD_binding_3"/>
    <property type="match status" value="1"/>
</dbReference>
<dbReference type="EMBL" id="BQFW01000013">
    <property type="protein sequence ID" value="GJJ77156.1"/>
    <property type="molecule type" value="Genomic_DNA"/>
</dbReference>
<organism evidence="9 10">
    <name type="scientific">Entomortierella parvispora</name>
    <dbReference type="NCBI Taxonomy" id="205924"/>
    <lineage>
        <taxon>Eukaryota</taxon>
        <taxon>Fungi</taxon>
        <taxon>Fungi incertae sedis</taxon>
        <taxon>Mucoromycota</taxon>
        <taxon>Mortierellomycotina</taxon>
        <taxon>Mortierellomycetes</taxon>
        <taxon>Mortierellales</taxon>
        <taxon>Mortierellaceae</taxon>
        <taxon>Entomortierella</taxon>
    </lineage>
</organism>
<feature type="region of interest" description="Disordered" evidence="6">
    <location>
        <begin position="484"/>
        <end position="537"/>
    </location>
</feature>
<evidence type="ECO:0000256" key="1">
    <source>
        <dbReference type="ARBA" id="ARBA00001974"/>
    </source>
</evidence>